<sequence>MHTSANPGGLSFHFSSVKRLSESELVAAPLGKGIVYKRERSEEWIEMSEGLSEQTHINRLQVYDEQLYACSNKGLYLIMDGQWKAADLSIGCYQYKEYGAVGLAATVCGLWYTEGSEWRLMMRSDVTVYDFLYLPQYVVLATNEGVSILDRMTTSWMNFKLDTSITSLAVHRGTIIGATEHGELLCGNRKGGFDRYRIANNFIFSIASRGREVFACTDRGLYRVSMIGNRISLIALKVGCQVTDVDVDDRHYYMATLFEGIQCMAR</sequence>
<gene>
    <name evidence="1" type="ORF">ACFO1S_24090</name>
</gene>
<evidence type="ECO:0008006" key="3">
    <source>
        <dbReference type="Google" id="ProtNLM"/>
    </source>
</evidence>
<evidence type="ECO:0000313" key="1">
    <source>
        <dbReference type="EMBL" id="MFC4306506.1"/>
    </source>
</evidence>
<accession>A0ABV8SG08</accession>
<protein>
    <recommendedName>
        <fullName evidence="3">AIM24 family protein</fullName>
    </recommendedName>
</protein>
<dbReference type="RefSeq" id="WP_204602524.1">
    <property type="nucleotide sequence ID" value="NZ_JBHSED010000065.1"/>
</dbReference>
<name>A0ABV8SG08_9BACL</name>
<evidence type="ECO:0000313" key="2">
    <source>
        <dbReference type="Proteomes" id="UP001595755"/>
    </source>
</evidence>
<dbReference type="Proteomes" id="UP001595755">
    <property type="component" value="Unassembled WGS sequence"/>
</dbReference>
<organism evidence="1 2">
    <name type="scientific">Cohnella boryungensis</name>
    <dbReference type="NCBI Taxonomy" id="768479"/>
    <lineage>
        <taxon>Bacteria</taxon>
        <taxon>Bacillati</taxon>
        <taxon>Bacillota</taxon>
        <taxon>Bacilli</taxon>
        <taxon>Bacillales</taxon>
        <taxon>Paenibacillaceae</taxon>
        <taxon>Cohnella</taxon>
    </lineage>
</organism>
<dbReference type="EMBL" id="JBHSED010000065">
    <property type="protein sequence ID" value="MFC4306506.1"/>
    <property type="molecule type" value="Genomic_DNA"/>
</dbReference>
<reference evidence="2" key="1">
    <citation type="journal article" date="2019" name="Int. J. Syst. Evol. Microbiol.">
        <title>The Global Catalogue of Microorganisms (GCM) 10K type strain sequencing project: providing services to taxonomists for standard genome sequencing and annotation.</title>
        <authorList>
            <consortium name="The Broad Institute Genomics Platform"/>
            <consortium name="The Broad Institute Genome Sequencing Center for Infectious Disease"/>
            <person name="Wu L."/>
            <person name="Ma J."/>
        </authorList>
    </citation>
    <scope>NUCLEOTIDE SEQUENCE [LARGE SCALE GENOMIC DNA]</scope>
    <source>
        <strain evidence="2">CGMCC 4.1641</strain>
    </source>
</reference>
<comment type="caution">
    <text evidence="1">The sequence shown here is derived from an EMBL/GenBank/DDBJ whole genome shotgun (WGS) entry which is preliminary data.</text>
</comment>
<proteinExistence type="predicted"/>
<keyword evidence="2" id="KW-1185">Reference proteome</keyword>